<dbReference type="RefSeq" id="WP_151162536.1">
    <property type="nucleotide sequence ID" value="NZ_WKJO01000001.1"/>
</dbReference>
<gene>
    <name evidence="1" type="ORF">GJR96_08425</name>
</gene>
<reference evidence="1 2" key="1">
    <citation type="submission" date="2019-11" db="EMBL/GenBank/DDBJ databases">
        <title>Whole genome sequence of Haloferax sp. MBLA0076.</title>
        <authorList>
            <person name="Seo M.-J."/>
            <person name="Cho E.-S."/>
        </authorList>
    </citation>
    <scope>NUCLEOTIDE SEQUENCE [LARGE SCALE GENOMIC DNA]</scope>
    <source>
        <strain evidence="1 2">MBLA0076</strain>
    </source>
</reference>
<protein>
    <submittedName>
        <fullName evidence="1">Uncharacterized protein</fullName>
    </submittedName>
</protein>
<organism evidence="1 2">
    <name type="scientific">Haloferax litoreum</name>
    <dbReference type="NCBI Taxonomy" id="2666140"/>
    <lineage>
        <taxon>Archaea</taxon>
        <taxon>Methanobacteriati</taxon>
        <taxon>Methanobacteriota</taxon>
        <taxon>Stenosarchaea group</taxon>
        <taxon>Halobacteria</taxon>
        <taxon>Halobacteriales</taxon>
        <taxon>Haloferacaceae</taxon>
        <taxon>Haloferax</taxon>
    </lineage>
</organism>
<comment type="caution">
    <text evidence="1">The sequence shown here is derived from an EMBL/GenBank/DDBJ whole genome shotgun (WGS) entry which is preliminary data.</text>
</comment>
<sequence length="279" mass="31768">MTAPERLIEEMCREGKIIVHHADFESVEPSDYDIDSTSRYARNDIRDLREATSEGALVGVTYGMISKKFTRVGVIESGTEIEFVRRHFDGQERVYKVADINDYIDVDFVECPVIFVARSQQGPTISRYPTASKRAIRAIVNGSSVTRDVWSLSSGQFELLARRDIEECHDNFELRLPSGRTLKDIDIVGVDKYSSDIIAQATLKKGRREVKNKRDDLLDYDADERYLYLPQGLEDVCDGYDVTPRPAKKVFAELDQKEVASKHISKMLDLSRVGSRFNN</sequence>
<dbReference type="EMBL" id="WKJO01000001">
    <property type="protein sequence ID" value="MRX21980.1"/>
    <property type="molecule type" value="Genomic_DNA"/>
</dbReference>
<dbReference type="Proteomes" id="UP000439022">
    <property type="component" value="Unassembled WGS sequence"/>
</dbReference>
<evidence type="ECO:0000313" key="2">
    <source>
        <dbReference type="Proteomes" id="UP000439022"/>
    </source>
</evidence>
<dbReference type="AlphaFoldDB" id="A0A6A8GJV8"/>
<evidence type="ECO:0000313" key="1">
    <source>
        <dbReference type="EMBL" id="MRX21980.1"/>
    </source>
</evidence>
<name>A0A6A8GJV8_9EURY</name>
<proteinExistence type="predicted"/>
<keyword evidence="2" id="KW-1185">Reference proteome</keyword>
<accession>A0A6A8GJV8</accession>